<evidence type="ECO:0000313" key="3">
    <source>
        <dbReference type="EMBL" id="QOV38579.1"/>
    </source>
</evidence>
<reference evidence="3 4" key="1">
    <citation type="submission" date="2020-10" db="EMBL/GenBank/DDBJ databases">
        <title>Streptomyces ferrugineus complate genome analysis.</title>
        <authorList>
            <person name="Anwar N."/>
        </authorList>
    </citation>
    <scope>NUCLEOTIDE SEQUENCE [LARGE SCALE GENOMIC DNA]</scope>
    <source>
        <strain evidence="3 4">CCTCC AA2014009</strain>
    </source>
</reference>
<keyword evidence="4" id="KW-1185">Reference proteome</keyword>
<dbReference type="PANTHER" id="PTHR42749">
    <property type="entry name" value="CELL SHAPE-DETERMINING PROTEIN MREB"/>
    <property type="match status" value="1"/>
</dbReference>
<evidence type="ECO:0000313" key="4">
    <source>
        <dbReference type="Proteomes" id="UP000594205"/>
    </source>
</evidence>
<gene>
    <name evidence="3" type="ORF">IM697_09480</name>
</gene>
<evidence type="ECO:0000256" key="1">
    <source>
        <dbReference type="ARBA" id="ARBA00007381"/>
    </source>
</evidence>
<dbReference type="PROSITE" id="PS00329">
    <property type="entry name" value="HSP70_2"/>
    <property type="match status" value="1"/>
</dbReference>
<proteinExistence type="inferred from homology"/>
<dbReference type="PANTHER" id="PTHR42749:SF1">
    <property type="entry name" value="CELL SHAPE-DETERMINING PROTEIN MREB"/>
    <property type="match status" value="1"/>
</dbReference>
<dbReference type="Gene3D" id="3.30.420.40">
    <property type="match status" value="2"/>
</dbReference>
<dbReference type="Proteomes" id="UP000594205">
    <property type="component" value="Chromosome"/>
</dbReference>
<dbReference type="Gene3D" id="3.90.640.10">
    <property type="entry name" value="Actin, Chain A, domain 4"/>
    <property type="match status" value="1"/>
</dbReference>
<organism evidence="3 4">
    <name type="scientific">Streptomyces ferrugineus</name>
    <dbReference type="NCBI Taxonomy" id="1413221"/>
    <lineage>
        <taxon>Bacteria</taxon>
        <taxon>Bacillati</taxon>
        <taxon>Actinomycetota</taxon>
        <taxon>Actinomycetes</taxon>
        <taxon>Kitasatosporales</taxon>
        <taxon>Streptomycetaceae</taxon>
        <taxon>Streptomyces</taxon>
    </lineage>
</organism>
<evidence type="ECO:0000256" key="2">
    <source>
        <dbReference type="ARBA" id="ARBA00023016"/>
    </source>
</evidence>
<dbReference type="InterPro" id="IPR043129">
    <property type="entry name" value="ATPase_NBD"/>
</dbReference>
<comment type="similarity">
    <text evidence="1">Belongs to the heat shock protein 70 family.</text>
</comment>
<keyword evidence="2" id="KW-0346">Stress response</keyword>
<dbReference type="InterPro" id="IPR018181">
    <property type="entry name" value="Heat_shock_70_CS"/>
</dbReference>
<dbReference type="AlphaFoldDB" id="A0A7M2SRH3"/>
<dbReference type="EMBL" id="CP063373">
    <property type="protein sequence ID" value="QOV38579.1"/>
    <property type="molecule type" value="Genomic_DNA"/>
</dbReference>
<dbReference type="RefSeq" id="WP_194046505.1">
    <property type="nucleotide sequence ID" value="NZ_CP063373.1"/>
</dbReference>
<evidence type="ECO:0008006" key="5">
    <source>
        <dbReference type="Google" id="ProtNLM"/>
    </source>
</evidence>
<protein>
    <recommendedName>
        <fullName evidence="5">Molecular chaperone DnaK</fullName>
    </recommendedName>
</protein>
<dbReference type="CDD" id="cd10170">
    <property type="entry name" value="ASKHA_NBD_HSP70"/>
    <property type="match status" value="1"/>
</dbReference>
<name>A0A7M2SRH3_9ACTN</name>
<sequence length="600" mass="66634">MVTTTPDGLVIGLDLGDGETTLAWTTRNGEGDIHIFQRQSTRERSVLTAMARAATDRRRLLGEEAVYAAGAAEFSLNFKQGPDPVRFETPEAVLFVQSLLAEFLATQSERAEETEETAKPTMVVGHPAGWSPEVIKAYGKHLKLDGIRTRLLPESQAALVHVRRPGAAADAADRSIAEQPRDSRVLVVDIGSSTTDFTLITDMEPHSLPLGADFGCRRIDFQVADLVTERLRDNEILRDALAADGGREFLLLACRRAKEAQFTGTEADILRQPVNPRFKPIVRLAWGWLRSLEIPELVAAPGGWAEEFGALLAQARRLMADKDPDQVVLTGGGSRMPFTRRICAEIFPTAVVENDPEPAFSVARGLALAGHTELRLERFRAALAALLDEPELGELCEEHITEGFAELQRRLIREVRTMRDAPGGDEARTRQLVEGEGEPLAITELRHALNQRLGERVSSLCREHGVPHDALNLEFQLPLSVAETVTERLLSYMRSKGTLRSGRISWAMSNQRRMIEQGNRNPLQPTKPGHPYLEMARVAWQWGGPAILEAADRLTVRKMVKDIEALSLEEGKVDELVEKIRAHIRDQLLGRLTEIEKLIF</sequence>
<dbReference type="SUPFAM" id="SSF53067">
    <property type="entry name" value="Actin-like ATPase domain"/>
    <property type="match status" value="2"/>
</dbReference>
<accession>A0A7M2SRH3</accession>
<dbReference type="KEGG" id="sfeu:IM697_09480"/>